<gene>
    <name evidence="1" type="ORF">M9H77_11364</name>
</gene>
<evidence type="ECO:0000313" key="2">
    <source>
        <dbReference type="Proteomes" id="UP001060085"/>
    </source>
</evidence>
<comment type="caution">
    <text evidence="1">The sequence shown here is derived from an EMBL/GenBank/DDBJ whole genome shotgun (WGS) entry which is preliminary data.</text>
</comment>
<dbReference type="EMBL" id="CM044703">
    <property type="protein sequence ID" value="KAI5671000.1"/>
    <property type="molecule type" value="Genomic_DNA"/>
</dbReference>
<dbReference type="Proteomes" id="UP001060085">
    <property type="component" value="Linkage Group LG03"/>
</dbReference>
<protein>
    <submittedName>
        <fullName evidence="1">Uncharacterized protein</fullName>
    </submittedName>
</protein>
<name>A0ACC0BEA9_CATRO</name>
<evidence type="ECO:0000313" key="1">
    <source>
        <dbReference type="EMBL" id="KAI5671000.1"/>
    </source>
</evidence>
<organism evidence="1 2">
    <name type="scientific">Catharanthus roseus</name>
    <name type="common">Madagascar periwinkle</name>
    <name type="synonym">Vinca rosea</name>
    <dbReference type="NCBI Taxonomy" id="4058"/>
    <lineage>
        <taxon>Eukaryota</taxon>
        <taxon>Viridiplantae</taxon>
        <taxon>Streptophyta</taxon>
        <taxon>Embryophyta</taxon>
        <taxon>Tracheophyta</taxon>
        <taxon>Spermatophyta</taxon>
        <taxon>Magnoliopsida</taxon>
        <taxon>eudicotyledons</taxon>
        <taxon>Gunneridae</taxon>
        <taxon>Pentapetalae</taxon>
        <taxon>asterids</taxon>
        <taxon>lamiids</taxon>
        <taxon>Gentianales</taxon>
        <taxon>Apocynaceae</taxon>
        <taxon>Rauvolfioideae</taxon>
        <taxon>Vinceae</taxon>
        <taxon>Catharanthinae</taxon>
        <taxon>Catharanthus</taxon>
    </lineage>
</organism>
<proteinExistence type="predicted"/>
<keyword evidence="2" id="KW-1185">Reference proteome</keyword>
<sequence>MKKANLVFIPSPRIGHLISAVEMAKILLDQDERLSVTLVIIKLPFDTKISSYAKSLCESSTQRMKFIEFDQDQSSTLNHQLFTLNFLFETIESHKGKIKDVLVDISNSETYELVGVIIDMFCGSILDVVNEFEVPSYVFYTSSAAFLGLVFHFQRLRDYFHEDITKYKHKTIDFAIPTYLNPVPMKVMPGIIFEKEEGSELFLDQAKRYGETNGIIINTFLEFEFLAVQALSKDPNIPRVYTVGPVLNLKSEAKKEFELILKWLDIQPKASVIFLCFGSFGSFSAKQVKEIAHALEHSGHRFLWSLRKPPPEPKLRILEDYKNLEEVLPEGFLKRTTETGKVIGWAPQVQVLSHPAVGGFVSHCGWNSILESIWFGVPIATWPIYAEQHVNAFEIVKDLNIAVEIEMDYKKDFKMKTSEVLSADLLEESIRRLMDPENEIRKRVKEIQRKTRLALKEGGSSYSSIRYFIDNMFCCSMLDVVNEFKLVPSYVFYTSSAAALGLVFYFQRLRDDFHEDVITKYKDKIIDFVIPTYVNPVPMKVLPGIMFKEEESKLFLDLAKRYRETKGIIVNTFLELESHAVQALSEDLNIPPVYTVGPVVNLKRKVKNEYELIMKWLDTQPKTSVVFLCFGSFGSFLVEQVIEIAHALENSGHRFLWSLRRSPSEDKLEVPGDYESLEEILPKGFLKRTSEMGKVIGWAPQVEVLSHSAIGGFISHCGWNSILESVWFGVPMATWPIYAEQQVNAFQMVKDLEMAVEIKIDYKRDFGMKTSEILSRDLLKERIRHLMDSENEITSKVKEIQKKSRFALKEGGSSYSSIRSFIDNVFSSNS</sequence>
<accession>A0ACC0BEA9</accession>
<reference evidence="2" key="1">
    <citation type="journal article" date="2023" name="Nat. Plants">
        <title>Single-cell RNA sequencing provides a high-resolution roadmap for understanding the multicellular compartmentation of specialized metabolism.</title>
        <authorList>
            <person name="Sun S."/>
            <person name="Shen X."/>
            <person name="Li Y."/>
            <person name="Li Y."/>
            <person name="Wang S."/>
            <person name="Li R."/>
            <person name="Zhang H."/>
            <person name="Shen G."/>
            <person name="Guo B."/>
            <person name="Wei J."/>
            <person name="Xu J."/>
            <person name="St-Pierre B."/>
            <person name="Chen S."/>
            <person name="Sun C."/>
        </authorList>
    </citation>
    <scope>NUCLEOTIDE SEQUENCE [LARGE SCALE GENOMIC DNA]</scope>
</reference>